<evidence type="ECO:0000256" key="3">
    <source>
        <dbReference type="SAM" id="MobiDB-lite"/>
    </source>
</evidence>
<gene>
    <name evidence="6" type="ORF">KK078_06585</name>
</gene>
<dbReference type="GO" id="GO:0019867">
    <property type="term" value="C:outer membrane"/>
    <property type="evidence" value="ECO:0007669"/>
    <property type="project" value="InterPro"/>
</dbReference>
<dbReference type="InterPro" id="IPR000184">
    <property type="entry name" value="Bac_surfAg_D15"/>
</dbReference>
<name>A0AAP2D6E8_9BACT</name>
<feature type="domain" description="Bacterial surface antigen (D15)" evidence="5">
    <location>
        <begin position="156"/>
        <end position="389"/>
    </location>
</feature>
<reference evidence="6 7" key="1">
    <citation type="submission" date="2021-05" db="EMBL/GenBank/DDBJ databases">
        <title>A Polyphasic approach of four new species of the genus Ohtaekwangia: Ohtaekwangia histidinii sp. nov., Ohtaekwangia cretensis sp. nov., Ohtaekwangia indiensis sp. nov., Ohtaekwangia reichenbachii sp. nov. from diverse environment.</title>
        <authorList>
            <person name="Octaviana S."/>
        </authorList>
    </citation>
    <scope>NUCLEOTIDE SEQUENCE [LARGE SCALE GENOMIC DNA]</scope>
    <source>
        <strain evidence="6 7">PWU37</strain>
    </source>
</reference>
<evidence type="ECO:0000256" key="2">
    <source>
        <dbReference type="ARBA" id="ARBA00023136"/>
    </source>
</evidence>
<keyword evidence="4" id="KW-0732">Signal</keyword>
<dbReference type="Gene3D" id="2.40.160.50">
    <property type="entry name" value="membrane protein fhac: a member of the omp85/tpsb transporter family"/>
    <property type="match status" value="1"/>
</dbReference>
<keyword evidence="7" id="KW-1185">Reference proteome</keyword>
<evidence type="ECO:0000259" key="5">
    <source>
        <dbReference type="Pfam" id="PF01103"/>
    </source>
</evidence>
<comment type="caution">
    <text evidence="6">The sequence shown here is derived from an EMBL/GenBank/DDBJ whole genome shotgun (WGS) entry which is preliminary data.</text>
</comment>
<comment type="subcellular location">
    <subcellularLocation>
        <location evidence="1">Membrane</location>
    </subcellularLocation>
</comment>
<dbReference type="RefSeq" id="WP_254089456.1">
    <property type="nucleotide sequence ID" value="NZ_JAHESC010000007.1"/>
</dbReference>
<evidence type="ECO:0000256" key="1">
    <source>
        <dbReference type="ARBA" id="ARBA00004370"/>
    </source>
</evidence>
<sequence length="395" mass="44456">MAAKGIFLIVFLMATVPWRAVAQNKDSQKDKTSSSKTDKKASNDQPLIQEVTEKFDDVNEKAEKLFRILPVPFYSYSSDAGNIFGLAKFNLFQPSADDRSKPSRLSELVTISSKGRINVFITNELLLRENRYMILSAFNYRRQPEYLQGIGNDVLDNTKEQVTIDRVRLTSTPLRRVHNNLYAGLSVDIAHYTVRADSAGYFREGLATGTRGGTDVGLGIAGALDSRDNRYNAHRGAYLLTTLVYYSRSLGSTYTFYRFELDARKYINPWYKHVIAVQATTAYAGGNPPFYNLSLLGGEERMRGYYKGALRDRALVDAQVEYRMPVWKIFGVVAWVGTGRVGKGYDDLALSGFHPSYGAGLRVRVDTRNNTNMRFDMGFAPHGIRGFYISFAEAF</sequence>
<evidence type="ECO:0000313" key="6">
    <source>
        <dbReference type="EMBL" id="MBT1686214.1"/>
    </source>
</evidence>
<feature type="chain" id="PRO_5043052439" evidence="4">
    <location>
        <begin position="23"/>
        <end position="395"/>
    </location>
</feature>
<dbReference type="Proteomes" id="UP001319180">
    <property type="component" value="Unassembled WGS sequence"/>
</dbReference>
<organism evidence="6 7">
    <name type="scientific">Dawidia soli</name>
    <dbReference type="NCBI Taxonomy" id="2782352"/>
    <lineage>
        <taxon>Bacteria</taxon>
        <taxon>Pseudomonadati</taxon>
        <taxon>Bacteroidota</taxon>
        <taxon>Cytophagia</taxon>
        <taxon>Cytophagales</taxon>
        <taxon>Chryseotaleaceae</taxon>
        <taxon>Dawidia</taxon>
    </lineage>
</organism>
<dbReference type="AlphaFoldDB" id="A0AAP2D6E8"/>
<proteinExistence type="predicted"/>
<evidence type="ECO:0000256" key="4">
    <source>
        <dbReference type="SAM" id="SignalP"/>
    </source>
</evidence>
<feature type="region of interest" description="Disordered" evidence="3">
    <location>
        <begin position="23"/>
        <end position="46"/>
    </location>
</feature>
<feature type="signal peptide" evidence="4">
    <location>
        <begin position="1"/>
        <end position="22"/>
    </location>
</feature>
<evidence type="ECO:0000313" key="7">
    <source>
        <dbReference type="Proteomes" id="UP001319180"/>
    </source>
</evidence>
<accession>A0AAP2D6E8</accession>
<protein>
    <submittedName>
        <fullName evidence="6">BamA/TamA family outer membrane protein</fullName>
    </submittedName>
</protein>
<keyword evidence="2" id="KW-0472">Membrane</keyword>
<dbReference type="Pfam" id="PF01103">
    <property type="entry name" value="Omp85"/>
    <property type="match status" value="1"/>
</dbReference>
<feature type="compositionally biased region" description="Basic and acidic residues" evidence="3">
    <location>
        <begin position="26"/>
        <end position="42"/>
    </location>
</feature>
<dbReference type="EMBL" id="JAHESC010000007">
    <property type="protein sequence ID" value="MBT1686214.1"/>
    <property type="molecule type" value="Genomic_DNA"/>
</dbReference>